<proteinExistence type="predicted"/>
<dbReference type="Gramene" id="KGN64380">
    <property type="protein sequence ID" value="KGN64380"/>
    <property type="gene ID" value="Csa_1G050190"/>
</dbReference>
<reference evidence="2 3" key="1">
    <citation type="journal article" date="2009" name="Nat. Genet.">
        <title>The genome of the cucumber, Cucumis sativus L.</title>
        <authorList>
            <person name="Huang S."/>
            <person name="Li R."/>
            <person name="Zhang Z."/>
            <person name="Li L."/>
            <person name="Gu X."/>
            <person name="Fan W."/>
            <person name="Lucas W.J."/>
            <person name="Wang X."/>
            <person name="Xie B."/>
            <person name="Ni P."/>
            <person name="Ren Y."/>
            <person name="Zhu H."/>
            <person name="Li J."/>
            <person name="Lin K."/>
            <person name="Jin W."/>
            <person name="Fei Z."/>
            <person name="Li G."/>
            <person name="Staub J."/>
            <person name="Kilian A."/>
            <person name="van der Vossen E.A."/>
            <person name="Wu Y."/>
            <person name="Guo J."/>
            <person name="He J."/>
            <person name="Jia Z."/>
            <person name="Ren Y."/>
            <person name="Tian G."/>
            <person name="Lu Y."/>
            <person name="Ruan J."/>
            <person name="Qian W."/>
            <person name="Wang M."/>
            <person name="Huang Q."/>
            <person name="Li B."/>
            <person name="Xuan Z."/>
            <person name="Cao J."/>
            <person name="Asan"/>
            <person name="Wu Z."/>
            <person name="Zhang J."/>
            <person name="Cai Q."/>
            <person name="Bai Y."/>
            <person name="Zhao B."/>
            <person name="Han Y."/>
            <person name="Li Y."/>
            <person name="Li X."/>
            <person name="Wang S."/>
            <person name="Shi Q."/>
            <person name="Liu S."/>
            <person name="Cho W.K."/>
            <person name="Kim J.Y."/>
            <person name="Xu Y."/>
            <person name="Heller-Uszynska K."/>
            <person name="Miao H."/>
            <person name="Cheng Z."/>
            <person name="Zhang S."/>
            <person name="Wu J."/>
            <person name="Yang Y."/>
            <person name="Kang H."/>
            <person name="Li M."/>
            <person name="Liang H."/>
            <person name="Ren X."/>
            <person name="Shi Z."/>
            <person name="Wen M."/>
            <person name="Jian M."/>
            <person name="Yang H."/>
            <person name="Zhang G."/>
            <person name="Yang Z."/>
            <person name="Chen R."/>
            <person name="Liu S."/>
            <person name="Li J."/>
            <person name="Ma L."/>
            <person name="Liu H."/>
            <person name="Zhou Y."/>
            <person name="Zhao J."/>
            <person name="Fang X."/>
            <person name="Li G."/>
            <person name="Fang L."/>
            <person name="Li Y."/>
            <person name="Liu D."/>
            <person name="Zheng H."/>
            <person name="Zhang Y."/>
            <person name="Qin N."/>
            <person name="Li Z."/>
            <person name="Yang G."/>
            <person name="Yang S."/>
            <person name="Bolund L."/>
            <person name="Kristiansen K."/>
            <person name="Zheng H."/>
            <person name="Li S."/>
            <person name="Zhang X."/>
            <person name="Yang H."/>
            <person name="Wang J."/>
            <person name="Sun R."/>
            <person name="Zhang B."/>
            <person name="Jiang S."/>
            <person name="Wang J."/>
            <person name="Du Y."/>
            <person name="Li S."/>
        </authorList>
    </citation>
    <scope>NUCLEOTIDE SEQUENCE [LARGE SCALE GENOMIC DNA]</scope>
    <source>
        <strain evidence="3">cv. 9930</strain>
    </source>
</reference>
<dbReference type="PANTHER" id="PTHR48238:SF1">
    <property type="entry name" value="(RAPE) HYPOTHETICAL PROTEIN"/>
    <property type="match status" value="1"/>
</dbReference>
<sequence>MFGRIRSSSSPDSLERPPSKILKDDCLSIYETTLMKLKLGSQLDSSPPIKEDALEDGEIDSDSCSLSNEAMNTEACTSFPKDSNELVKSTKEDIMTVDSDYLTLETFEDCQSTERSTQRRMTNSILYLFSKFKNSSEISTIMEEPTTTEDFCSVVMSPCPSASGSTSDVELHSEQESIASSTQIVGMT</sequence>
<dbReference type="eggNOG" id="ENOG502S8WS">
    <property type="taxonomic scope" value="Eukaryota"/>
</dbReference>
<reference evidence="2 3" key="3">
    <citation type="journal article" date="2010" name="BMC Genomics">
        <title>Transcriptome sequencing and comparative analysis of cucumber flowers with different sex types.</title>
        <authorList>
            <person name="Guo S."/>
            <person name="Zheng Y."/>
            <person name="Joung J.G."/>
            <person name="Liu S."/>
            <person name="Zhang Z."/>
            <person name="Crasta O.R."/>
            <person name="Sobral B.W."/>
            <person name="Xu Y."/>
            <person name="Huang S."/>
            <person name="Fei Z."/>
        </authorList>
    </citation>
    <scope>NUCLEOTIDE SEQUENCE [LARGE SCALE GENOMIC DNA]</scope>
    <source>
        <strain evidence="3">cv. 9930</strain>
    </source>
</reference>
<keyword evidence="3" id="KW-1185">Reference proteome</keyword>
<feature type="compositionally biased region" description="Polar residues" evidence="1">
    <location>
        <begin position="1"/>
        <end position="12"/>
    </location>
</feature>
<dbReference type="EMBL" id="CM002922">
    <property type="protein sequence ID" value="KGN64380.1"/>
    <property type="molecule type" value="Genomic_DNA"/>
</dbReference>
<protein>
    <submittedName>
        <fullName evidence="2">Uncharacterized protein</fullName>
    </submittedName>
</protein>
<dbReference type="AlphaFoldDB" id="A0A0A0LR39"/>
<evidence type="ECO:0000256" key="1">
    <source>
        <dbReference type="SAM" id="MobiDB-lite"/>
    </source>
</evidence>
<feature type="region of interest" description="Disordered" evidence="1">
    <location>
        <begin position="41"/>
        <end position="61"/>
    </location>
</feature>
<reference evidence="2 3" key="2">
    <citation type="journal article" date="2009" name="PLoS ONE">
        <title>An integrated genetic and cytogenetic map of the cucumber genome.</title>
        <authorList>
            <person name="Ren Y."/>
            <person name="Zhang Z."/>
            <person name="Liu J."/>
            <person name="Staub J.E."/>
            <person name="Han Y."/>
            <person name="Cheng Z."/>
            <person name="Li X."/>
            <person name="Lu J."/>
            <person name="Miao H."/>
            <person name="Kang H."/>
            <person name="Xie B."/>
            <person name="Gu X."/>
            <person name="Wang X."/>
            <person name="Du Y."/>
            <person name="Jin W."/>
            <person name="Huang S."/>
        </authorList>
    </citation>
    <scope>NUCLEOTIDE SEQUENCE [LARGE SCALE GENOMIC DNA]</scope>
    <source>
        <strain evidence="3">cv. 9930</strain>
    </source>
</reference>
<evidence type="ECO:0000313" key="3">
    <source>
        <dbReference type="Proteomes" id="UP000029981"/>
    </source>
</evidence>
<name>A0A0A0LR39_CUCSA</name>
<reference evidence="2 3" key="4">
    <citation type="journal article" date="2011" name="BMC Genomics">
        <title>RNA-Seq improves annotation of protein-coding genes in the cucumber genome.</title>
        <authorList>
            <person name="Li Z."/>
            <person name="Zhang Z."/>
            <person name="Yan P."/>
            <person name="Huang S."/>
            <person name="Fei Z."/>
            <person name="Lin K."/>
        </authorList>
    </citation>
    <scope>NUCLEOTIDE SEQUENCE [LARGE SCALE GENOMIC DNA]</scope>
    <source>
        <strain evidence="3">cv. 9930</strain>
    </source>
</reference>
<evidence type="ECO:0000313" key="2">
    <source>
        <dbReference type="EMBL" id="KGN64380.1"/>
    </source>
</evidence>
<dbReference type="Proteomes" id="UP000029981">
    <property type="component" value="Chromosome 1"/>
</dbReference>
<dbReference type="PANTHER" id="PTHR48238">
    <property type="entry name" value="BNACNNG09570D PROTEIN"/>
    <property type="match status" value="1"/>
</dbReference>
<dbReference type="KEGG" id="csv:101211051"/>
<feature type="region of interest" description="Disordered" evidence="1">
    <location>
        <begin position="1"/>
        <end position="20"/>
    </location>
</feature>
<accession>A0A0A0LR39</accession>
<gene>
    <name evidence="2" type="ORF">Csa_1G050190</name>
</gene>
<dbReference type="OrthoDB" id="60860at2759"/>
<organism evidence="2 3">
    <name type="scientific">Cucumis sativus</name>
    <name type="common">Cucumber</name>
    <dbReference type="NCBI Taxonomy" id="3659"/>
    <lineage>
        <taxon>Eukaryota</taxon>
        <taxon>Viridiplantae</taxon>
        <taxon>Streptophyta</taxon>
        <taxon>Embryophyta</taxon>
        <taxon>Tracheophyta</taxon>
        <taxon>Spermatophyta</taxon>
        <taxon>Magnoliopsida</taxon>
        <taxon>eudicotyledons</taxon>
        <taxon>Gunneridae</taxon>
        <taxon>Pentapetalae</taxon>
        <taxon>rosids</taxon>
        <taxon>fabids</taxon>
        <taxon>Cucurbitales</taxon>
        <taxon>Cucurbitaceae</taxon>
        <taxon>Benincaseae</taxon>
        <taxon>Cucumis</taxon>
    </lineage>
</organism>